<evidence type="ECO:0000313" key="2">
    <source>
        <dbReference type="EMBL" id="KKL20459.1"/>
    </source>
</evidence>
<dbReference type="GO" id="GO:0005737">
    <property type="term" value="C:cytoplasm"/>
    <property type="evidence" value="ECO:0007669"/>
    <property type="project" value="TreeGrafter"/>
</dbReference>
<feature type="non-terminal residue" evidence="2">
    <location>
        <position position="1"/>
    </location>
</feature>
<gene>
    <name evidence="2" type="ORF">LCGC14_2455250</name>
</gene>
<dbReference type="AlphaFoldDB" id="A0A0F9BEU8"/>
<reference evidence="2" key="1">
    <citation type="journal article" date="2015" name="Nature">
        <title>Complex archaea that bridge the gap between prokaryotes and eukaryotes.</title>
        <authorList>
            <person name="Spang A."/>
            <person name="Saw J.H."/>
            <person name="Jorgensen S.L."/>
            <person name="Zaremba-Niedzwiedzka K."/>
            <person name="Martijn J."/>
            <person name="Lind A.E."/>
            <person name="van Eijk R."/>
            <person name="Schleper C."/>
            <person name="Guy L."/>
            <person name="Ettema T.J."/>
        </authorList>
    </citation>
    <scope>NUCLEOTIDE SEQUENCE</scope>
</reference>
<dbReference type="GO" id="GO:0005634">
    <property type="term" value="C:nucleus"/>
    <property type="evidence" value="ECO:0007669"/>
    <property type="project" value="TreeGrafter"/>
</dbReference>
<dbReference type="PANTHER" id="PTHR14165">
    <property type="entry name" value="MAJOR VAULT PROTEIN"/>
    <property type="match status" value="1"/>
</dbReference>
<dbReference type="Pfam" id="PF17795">
    <property type="entry name" value="Vault_3"/>
    <property type="match status" value="1"/>
</dbReference>
<dbReference type="Gene3D" id="2.30.30.570">
    <property type="match status" value="1"/>
</dbReference>
<dbReference type="InterPro" id="IPR040989">
    <property type="entry name" value="Vault_3"/>
</dbReference>
<dbReference type="EMBL" id="LAZR01038091">
    <property type="protein sequence ID" value="KKL20459.1"/>
    <property type="molecule type" value="Genomic_DNA"/>
</dbReference>
<dbReference type="InterPro" id="IPR039059">
    <property type="entry name" value="MVP"/>
</dbReference>
<organism evidence="2">
    <name type="scientific">marine sediment metagenome</name>
    <dbReference type="NCBI Taxonomy" id="412755"/>
    <lineage>
        <taxon>unclassified sequences</taxon>
        <taxon>metagenomes</taxon>
        <taxon>ecological metagenomes</taxon>
    </lineage>
</organism>
<dbReference type="PANTHER" id="PTHR14165:SF3">
    <property type="entry name" value="MAJOR VAULT PROTEIN"/>
    <property type="match status" value="1"/>
</dbReference>
<proteinExistence type="predicted"/>
<protein>
    <recommendedName>
        <fullName evidence="1">Major vault protein repeat domain-containing protein</fullName>
    </recommendedName>
</protein>
<feature type="domain" description="Major vault protein repeat" evidence="1">
    <location>
        <begin position="413"/>
        <end position="459"/>
    </location>
</feature>
<evidence type="ECO:0000259" key="1">
    <source>
        <dbReference type="Pfam" id="PF17795"/>
    </source>
</evidence>
<comment type="caution">
    <text evidence="2">The sequence shown here is derived from an EMBL/GenBank/DDBJ whole genome shotgun (WGS) entry which is preliminary data.</text>
</comment>
<accession>A0A0F9BEU8</accession>
<feature type="non-terminal residue" evidence="2">
    <location>
        <position position="514"/>
    </location>
</feature>
<sequence length="514" mass="57236">WYAVVKNPADGDSKYPKVGQNDNPKLIVGQKINIPGDVSFARYPGQMVKILPGHHLRSNEYLVCRVYNDTAATEAIDLGEAVLKPQTDDDGTSVATKITGLSTIDMVMGKQIIIKGTEYSFFIPPTGIEVISEMDHNDDTFVRQAVTLEQLEYCVLLDEDGNKEYLYGPNVVFPKPTQKFMTKKGKDGKRTRKFRAVELNQLQGIYCKVIAPYTDNDGVAREIGEELFITGGSAGQRIFKPRPEIAIIKYGESIKHYAIAIPPGEARYALDRNTGKISVVEGPKMWLPDPRKEVPVRRVLSTSQVELLYPDNEEAQHYNELLRGMMEGGSDFVTERAFSAGVVAGGKSRGIVRSSGISLNASNAHALTSDMHVDYEQASTEVAADEFRRSAKYTQTPSVSLDTKFEGAVTMDIWNNYAVLFVRKTGDRQVLVGPTTVLLNYDENPEVLKLSKGKPKGTGTPVRTVYLRVKQNRVSDIINVQTADLVDCNVRVIYQLDFEGDDPQKWFNVEDYVK</sequence>
<name>A0A0F9BEU8_9ZZZZ</name>